<comment type="caution">
    <text evidence="1">The sequence shown here is derived from an EMBL/GenBank/DDBJ whole genome shotgun (WGS) entry which is preliminary data.</text>
</comment>
<dbReference type="Proteomes" id="UP000076858">
    <property type="component" value="Unassembled WGS sequence"/>
</dbReference>
<protein>
    <submittedName>
        <fullName evidence="1">Uncharacterized protein</fullName>
    </submittedName>
</protein>
<dbReference type="EMBL" id="LRGB01004355">
    <property type="protein sequence ID" value="KZS02449.1"/>
    <property type="molecule type" value="Genomic_DNA"/>
</dbReference>
<sequence length="105" mass="11852">MRLHPGFLPTTCVSTVAMFIVDSKSTVIKLTVQELQTHLLGKEFSEKTTNVLRGNVELSNDKKFLNKSKSKPTSRKNFECFICGNLVYGRFGKFDVCRIGFCRIG</sequence>
<keyword evidence="2" id="KW-1185">Reference proteome</keyword>
<name>A0A164JL18_9CRUS</name>
<evidence type="ECO:0000313" key="2">
    <source>
        <dbReference type="Proteomes" id="UP000076858"/>
    </source>
</evidence>
<proteinExistence type="predicted"/>
<accession>A0A164JL18</accession>
<dbReference type="AlphaFoldDB" id="A0A164JL18"/>
<gene>
    <name evidence="1" type="ORF">APZ42_000509</name>
</gene>
<organism evidence="1 2">
    <name type="scientific">Daphnia magna</name>
    <dbReference type="NCBI Taxonomy" id="35525"/>
    <lineage>
        <taxon>Eukaryota</taxon>
        <taxon>Metazoa</taxon>
        <taxon>Ecdysozoa</taxon>
        <taxon>Arthropoda</taxon>
        <taxon>Crustacea</taxon>
        <taxon>Branchiopoda</taxon>
        <taxon>Diplostraca</taxon>
        <taxon>Cladocera</taxon>
        <taxon>Anomopoda</taxon>
        <taxon>Daphniidae</taxon>
        <taxon>Daphnia</taxon>
    </lineage>
</organism>
<evidence type="ECO:0000313" key="1">
    <source>
        <dbReference type="EMBL" id="KZS02449.1"/>
    </source>
</evidence>
<reference evidence="1 2" key="1">
    <citation type="submission" date="2016-03" db="EMBL/GenBank/DDBJ databases">
        <title>EvidentialGene: Evidence-directed Construction of Genes on Genomes.</title>
        <authorList>
            <person name="Gilbert D.G."/>
            <person name="Choi J.-H."/>
            <person name="Mockaitis K."/>
            <person name="Colbourne J."/>
            <person name="Pfrender M."/>
        </authorList>
    </citation>
    <scope>NUCLEOTIDE SEQUENCE [LARGE SCALE GENOMIC DNA]</scope>
    <source>
        <strain evidence="1 2">Xinb3</strain>
        <tissue evidence="1">Complete organism</tissue>
    </source>
</reference>